<evidence type="ECO:0000256" key="4">
    <source>
        <dbReference type="ARBA" id="ARBA00023024"/>
    </source>
</evidence>
<evidence type="ECO:0000313" key="10">
    <source>
        <dbReference type="Proteomes" id="UP001140076"/>
    </source>
</evidence>
<organism evidence="9 10">
    <name type="scientific">Streptomonospora mangrovi</name>
    <dbReference type="NCBI Taxonomy" id="2883123"/>
    <lineage>
        <taxon>Bacteria</taxon>
        <taxon>Bacillati</taxon>
        <taxon>Actinomycetota</taxon>
        <taxon>Actinomycetes</taxon>
        <taxon>Streptosporangiales</taxon>
        <taxon>Nocardiopsidaceae</taxon>
        <taxon>Streptomonospora</taxon>
    </lineage>
</organism>
<evidence type="ECO:0000313" key="9">
    <source>
        <dbReference type="EMBL" id="MDA0564061.1"/>
    </source>
</evidence>
<evidence type="ECO:0000256" key="2">
    <source>
        <dbReference type="ARBA" id="ARBA00012729"/>
    </source>
</evidence>
<dbReference type="Gene3D" id="3.20.20.80">
    <property type="entry name" value="Glycosidases"/>
    <property type="match status" value="1"/>
</dbReference>
<name>A0A9X3NL51_9ACTN</name>
<evidence type="ECO:0000259" key="8">
    <source>
        <dbReference type="PROSITE" id="PS51910"/>
    </source>
</evidence>
<dbReference type="InterPro" id="IPR029070">
    <property type="entry name" value="Chitinase_insertion_sf"/>
</dbReference>
<dbReference type="SMART" id="SM00636">
    <property type="entry name" value="Glyco_18"/>
    <property type="match status" value="1"/>
</dbReference>
<evidence type="ECO:0000256" key="6">
    <source>
        <dbReference type="RuleBase" id="RU000489"/>
    </source>
</evidence>
<dbReference type="GO" id="GO:0008061">
    <property type="term" value="F:chitin binding"/>
    <property type="evidence" value="ECO:0007669"/>
    <property type="project" value="InterPro"/>
</dbReference>
<proteinExistence type="inferred from homology"/>
<keyword evidence="10" id="KW-1185">Reference proteome</keyword>
<dbReference type="PROSITE" id="PS51910">
    <property type="entry name" value="GH18_2"/>
    <property type="match status" value="1"/>
</dbReference>
<dbReference type="PANTHER" id="PTHR11177:SF317">
    <property type="entry name" value="CHITINASE 12-RELATED"/>
    <property type="match status" value="1"/>
</dbReference>
<keyword evidence="5 6" id="KW-0326">Glycosidase</keyword>
<comment type="caution">
    <text evidence="9">The sequence shown here is derived from an EMBL/GenBank/DDBJ whole genome shotgun (WGS) entry which is preliminary data.</text>
</comment>
<evidence type="ECO:0000256" key="3">
    <source>
        <dbReference type="ARBA" id="ARBA00022801"/>
    </source>
</evidence>
<sequence length="416" mass="45816">MAGALVAVDAVRGESVHRIAYFADWNTANRGYRIKDVADSGAADRLTRLMWAFGEISPEGRCHIPVADSRAWEVYQRRYSAEDSVDGRADTYEQPLAGGLNQLRKLRESHPRLGASISLGGWNTSTHFSTAARTEESRRELVRSCVNLWLRGDLPVVDGEPQGGEGAAAGVFDGVDLDWEWPGGGGHPDNTEHPADRRNFTLLVAEFRRQLDALAEETGREYTLSVSVAGDAERMRESYEPEVFGPVDFATVQGYDLTGPWSDTTGHHSQLYAPEGAPEEESVHSVVRAYLDHGLPAEKLVVGFPGFGRGWEGVETGEDASFGRFAPAPAPAEGDYGEGAASYAELERRSGRRFHDAESASQWLVSGDEWWSYDTPQVVAQKADYVRHYELGGLMLWNLDMDPEAELVRAMDEHLG</sequence>
<dbReference type="EMBL" id="JAJAQC010000008">
    <property type="protein sequence ID" value="MDA0564061.1"/>
    <property type="molecule type" value="Genomic_DNA"/>
</dbReference>
<dbReference type="GO" id="GO:0006032">
    <property type="term" value="P:chitin catabolic process"/>
    <property type="evidence" value="ECO:0007669"/>
    <property type="project" value="UniProtKB-KW"/>
</dbReference>
<keyword evidence="4" id="KW-0624">Polysaccharide degradation</keyword>
<dbReference type="Pfam" id="PF00704">
    <property type="entry name" value="Glyco_hydro_18"/>
    <property type="match status" value="1"/>
</dbReference>
<protein>
    <recommendedName>
        <fullName evidence="2">chitinase</fullName>
        <ecNumber evidence="2">3.2.1.14</ecNumber>
    </recommendedName>
</protein>
<dbReference type="Gene3D" id="3.10.50.10">
    <property type="match status" value="1"/>
</dbReference>
<comment type="catalytic activity">
    <reaction evidence="1">
        <text>Random endo-hydrolysis of N-acetyl-beta-D-glucosaminide (1-&gt;4)-beta-linkages in chitin and chitodextrins.</text>
        <dbReference type="EC" id="3.2.1.14"/>
    </reaction>
</comment>
<dbReference type="AlphaFoldDB" id="A0A9X3NL51"/>
<dbReference type="Proteomes" id="UP001140076">
    <property type="component" value="Unassembled WGS sequence"/>
</dbReference>
<dbReference type="GO" id="GO:0005975">
    <property type="term" value="P:carbohydrate metabolic process"/>
    <property type="evidence" value="ECO:0007669"/>
    <property type="project" value="InterPro"/>
</dbReference>
<dbReference type="EC" id="3.2.1.14" evidence="2"/>
<dbReference type="SUPFAM" id="SSF51445">
    <property type="entry name" value="(Trans)glycosidases"/>
    <property type="match status" value="1"/>
</dbReference>
<dbReference type="CDD" id="cd06548">
    <property type="entry name" value="GH18_chitinase"/>
    <property type="match status" value="1"/>
</dbReference>
<feature type="domain" description="GH18" evidence="8">
    <location>
        <begin position="16"/>
        <end position="416"/>
    </location>
</feature>
<dbReference type="PANTHER" id="PTHR11177">
    <property type="entry name" value="CHITINASE"/>
    <property type="match status" value="1"/>
</dbReference>
<keyword evidence="3 6" id="KW-0378">Hydrolase</keyword>
<dbReference type="InterPro" id="IPR001579">
    <property type="entry name" value="Glyco_hydro_18_chit_AS"/>
</dbReference>
<accession>A0A9X3NL51</accession>
<evidence type="ECO:0000256" key="7">
    <source>
        <dbReference type="RuleBase" id="RU004453"/>
    </source>
</evidence>
<evidence type="ECO:0000256" key="1">
    <source>
        <dbReference type="ARBA" id="ARBA00000822"/>
    </source>
</evidence>
<dbReference type="InterPro" id="IPR050314">
    <property type="entry name" value="Glycosyl_Hydrlase_18"/>
</dbReference>
<keyword evidence="4" id="KW-0146">Chitin degradation</keyword>
<gene>
    <name evidence="9" type="ORF">LG943_06930</name>
</gene>
<keyword evidence="4" id="KW-0119">Carbohydrate metabolism</keyword>
<comment type="similarity">
    <text evidence="7">Belongs to the glycosyl hydrolase 18 family.</text>
</comment>
<dbReference type="SUPFAM" id="SSF54556">
    <property type="entry name" value="Chitinase insertion domain"/>
    <property type="match status" value="1"/>
</dbReference>
<dbReference type="PROSITE" id="PS01095">
    <property type="entry name" value="GH18_1"/>
    <property type="match status" value="1"/>
</dbReference>
<reference evidence="9" key="1">
    <citation type="submission" date="2021-10" db="EMBL/GenBank/DDBJ databases">
        <title>Streptomonospora sp. nov., isolated from mangrove soil.</title>
        <authorList>
            <person name="Chen X."/>
            <person name="Ge X."/>
            <person name="Liu W."/>
        </authorList>
    </citation>
    <scope>NUCLEOTIDE SEQUENCE</scope>
    <source>
        <strain evidence="9">S1-112</strain>
    </source>
</reference>
<dbReference type="InterPro" id="IPR017853">
    <property type="entry name" value="GH"/>
</dbReference>
<evidence type="ECO:0000256" key="5">
    <source>
        <dbReference type="ARBA" id="ARBA00023295"/>
    </source>
</evidence>
<dbReference type="InterPro" id="IPR001223">
    <property type="entry name" value="Glyco_hydro18_cat"/>
</dbReference>
<dbReference type="InterPro" id="IPR011583">
    <property type="entry name" value="Chitinase_II/V-like_cat"/>
</dbReference>
<dbReference type="GO" id="GO:0008843">
    <property type="term" value="F:endochitinase activity"/>
    <property type="evidence" value="ECO:0007669"/>
    <property type="project" value="UniProtKB-EC"/>
</dbReference>